<dbReference type="PROSITE" id="PS51898">
    <property type="entry name" value="TYR_RECOMBINASE"/>
    <property type="match status" value="1"/>
</dbReference>
<comment type="similarity">
    <text evidence="1">Belongs to the 'phage' integrase family.</text>
</comment>
<dbReference type="GO" id="GO:0006310">
    <property type="term" value="P:DNA recombination"/>
    <property type="evidence" value="ECO:0007669"/>
    <property type="project" value="UniProtKB-KW"/>
</dbReference>
<reference evidence="6" key="1">
    <citation type="submission" date="2024-07" db="EMBL/GenBank/DDBJ databases">
        <authorList>
            <person name="Jiang Y."/>
            <person name="Qin Q."/>
        </authorList>
    </citation>
    <scope>NUCLEOTIDE SEQUENCE</scope>
    <source>
        <strain evidence="6">SD03</strain>
    </source>
</reference>
<dbReference type="PANTHER" id="PTHR30629:SF2">
    <property type="entry name" value="PROPHAGE INTEGRASE INTS-RELATED"/>
    <property type="match status" value="1"/>
</dbReference>
<dbReference type="Pfam" id="PF13356">
    <property type="entry name" value="Arm-DNA-bind_3"/>
    <property type="match status" value="1"/>
</dbReference>
<dbReference type="CDD" id="cd00801">
    <property type="entry name" value="INT_P4_C"/>
    <property type="match status" value="1"/>
</dbReference>
<dbReference type="SUPFAM" id="SSF56349">
    <property type="entry name" value="DNA breaking-rejoining enzymes"/>
    <property type="match status" value="1"/>
</dbReference>
<evidence type="ECO:0000256" key="2">
    <source>
        <dbReference type="ARBA" id="ARBA00022908"/>
    </source>
</evidence>
<evidence type="ECO:0000256" key="3">
    <source>
        <dbReference type="ARBA" id="ARBA00023125"/>
    </source>
</evidence>
<proteinExistence type="inferred from homology"/>
<dbReference type="Gene3D" id="3.30.160.390">
    <property type="entry name" value="Integrase, DNA-binding domain"/>
    <property type="match status" value="1"/>
</dbReference>
<feature type="domain" description="Tyr recombinase" evidence="5">
    <location>
        <begin position="198"/>
        <end position="398"/>
    </location>
</feature>
<dbReference type="Gene3D" id="1.10.443.10">
    <property type="entry name" value="Intergrase catalytic core"/>
    <property type="match status" value="1"/>
</dbReference>
<dbReference type="InterPro" id="IPR013762">
    <property type="entry name" value="Integrase-like_cat_sf"/>
</dbReference>
<dbReference type="InterPro" id="IPR025166">
    <property type="entry name" value="Integrase_DNA_bind_dom"/>
</dbReference>
<evidence type="ECO:0000313" key="6">
    <source>
        <dbReference type="EMBL" id="XDH87320.1"/>
    </source>
</evidence>
<protein>
    <submittedName>
        <fullName evidence="6">Tyrosine-type recombinase/integrase</fullName>
    </submittedName>
</protein>
<sequence>MNQKELKSAIKNTTSVRVRVVTGLYVKPNKERTGGAWEVRYTINKKRSFMTLTEGRFPELSLADAKLLANNVLQMVKQGKDPLQKRIENNKKTIITVTDLFDNWYEGASKKLKHPNVALRYFTNDIKPELGRLRIEDVNAKHIQDLINKILNSGRPSIANKVLLQCKQLFKHAQKLDCTDRNPAAAFDAADAGGAGNSRSRILSTEEIKIIFSSFEENSHIFTRDNYIASILLLALGVRKGELIAAKWSEFDFSKNSWSLPESRSKTSVAIKIPIASALLPLFEELKVRSCGSDYLFPSRRASKRRAYISDDTLNHALAKIFGKKVDGNKKPYPNILGNKGIEYFVIHDLRRSCRSLLAQLGVPDNIAERCLNHKIKGVEGVYNRYDYFDERQKALTALAELLIPLTQK</sequence>
<evidence type="ECO:0000256" key="4">
    <source>
        <dbReference type="ARBA" id="ARBA00023172"/>
    </source>
</evidence>
<dbReference type="InterPro" id="IPR050808">
    <property type="entry name" value="Phage_Integrase"/>
</dbReference>
<keyword evidence="3" id="KW-0238">DNA-binding</keyword>
<keyword evidence="2" id="KW-0229">DNA integration</keyword>
<dbReference type="Gene3D" id="1.10.150.130">
    <property type="match status" value="1"/>
</dbReference>
<dbReference type="EMBL" id="CP162514">
    <property type="protein sequence ID" value="XDH87320.1"/>
    <property type="molecule type" value="Genomic_DNA"/>
</dbReference>
<keyword evidence="4" id="KW-0233">DNA recombination</keyword>
<dbReference type="InterPro" id="IPR011010">
    <property type="entry name" value="DNA_brk_join_enz"/>
</dbReference>
<dbReference type="AlphaFoldDB" id="A0AB39APF2"/>
<dbReference type="Pfam" id="PF22022">
    <property type="entry name" value="Phage_int_M"/>
    <property type="match status" value="1"/>
</dbReference>
<dbReference type="InterPro" id="IPR002104">
    <property type="entry name" value="Integrase_catalytic"/>
</dbReference>
<dbReference type="GO" id="GO:0003677">
    <property type="term" value="F:DNA binding"/>
    <property type="evidence" value="ECO:0007669"/>
    <property type="project" value="UniProtKB-KW"/>
</dbReference>
<dbReference type="InterPro" id="IPR038488">
    <property type="entry name" value="Integrase_DNA-bd_sf"/>
</dbReference>
<evidence type="ECO:0000256" key="1">
    <source>
        <dbReference type="ARBA" id="ARBA00008857"/>
    </source>
</evidence>
<accession>A0AB39APF2</accession>
<organism evidence="6">
    <name type="scientific">Pseudoalteromonas sp. SD03</name>
    <dbReference type="NCBI Taxonomy" id="3231719"/>
    <lineage>
        <taxon>Bacteria</taxon>
        <taxon>Pseudomonadati</taxon>
        <taxon>Pseudomonadota</taxon>
        <taxon>Gammaproteobacteria</taxon>
        <taxon>Alteromonadales</taxon>
        <taxon>Pseudoalteromonadaceae</taxon>
        <taxon>Pseudoalteromonas</taxon>
    </lineage>
</organism>
<dbReference type="Pfam" id="PF00589">
    <property type="entry name" value="Phage_integrase"/>
    <property type="match status" value="1"/>
</dbReference>
<evidence type="ECO:0000259" key="5">
    <source>
        <dbReference type="PROSITE" id="PS51898"/>
    </source>
</evidence>
<dbReference type="InterPro" id="IPR010998">
    <property type="entry name" value="Integrase_recombinase_N"/>
</dbReference>
<dbReference type="GO" id="GO:0015074">
    <property type="term" value="P:DNA integration"/>
    <property type="evidence" value="ECO:0007669"/>
    <property type="project" value="UniProtKB-KW"/>
</dbReference>
<dbReference type="PANTHER" id="PTHR30629">
    <property type="entry name" value="PROPHAGE INTEGRASE"/>
    <property type="match status" value="1"/>
</dbReference>
<gene>
    <name evidence="6" type="ORF">ABZP26_14855</name>
</gene>
<dbReference type="InterPro" id="IPR053876">
    <property type="entry name" value="Phage_int_M"/>
</dbReference>
<name>A0AB39APF2_9GAMM</name>
<dbReference type="RefSeq" id="WP_128583661.1">
    <property type="nucleotide sequence ID" value="NZ_CP162514.1"/>
</dbReference>